<feature type="transmembrane region" description="Helical" evidence="2">
    <location>
        <begin position="510"/>
        <end position="532"/>
    </location>
</feature>
<feature type="transmembrane region" description="Helical" evidence="2">
    <location>
        <begin position="402"/>
        <end position="418"/>
    </location>
</feature>
<feature type="transmembrane region" description="Helical" evidence="2">
    <location>
        <begin position="650"/>
        <end position="670"/>
    </location>
</feature>
<feature type="transmembrane region" description="Helical" evidence="2">
    <location>
        <begin position="706"/>
        <end position="726"/>
    </location>
</feature>
<feature type="transmembrane region" description="Helical" evidence="2">
    <location>
        <begin position="237"/>
        <end position="256"/>
    </location>
</feature>
<feature type="transmembrane region" description="Helical" evidence="2">
    <location>
        <begin position="346"/>
        <end position="365"/>
    </location>
</feature>
<feature type="transmembrane region" description="Helical" evidence="2">
    <location>
        <begin position="552"/>
        <end position="571"/>
    </location>
</feature>
<feature type="transmembrane region" description="Helical" evidence="2">
    <location>
        <begin position="371"/>
        <end position="390"/>
    </location>
</feature>
<keyword evidence="2" id="KW-0812">Transmembrane</keyword>
<feature type="transmembrane region" description="Helical" evidence="2">
    <location>
        <begin position="155"/>
        <end position="175"/>
    </location>
</feature>
<feature type="transmembrane region" description="Helical" evidence="2">
    <location>
        <begin position="477"/>
        <end position="498"/>
    </location>
</feature>
<feature type="transmembrane region" description="Helical" evidence="2">
    <location>
        <begin position="453"/>
        <end position="471"/>
    </location>
</feature>
<protein>
    <submittedName>
        <fullName evidence="3">DUF2339 domain-containing protein</fullName>
    </submittedName>
</protein>
<dbReference type="OrthoDB" id="2078443at2"/>
<feature type="transmembrane region" description="Helical" evidence="2">
    <location>
        <begin position="613"/>
        <end position="630"/>
    </location>
</feature>
<sequence length="762" mass="87068">MIDEKTNILNVSKKKLHTYFGSEMDSKRDQLTNLEQSSKAEIENVKKRIDQSIREDKQEIMTKVKEWRSEVDEKIKQERETLAKEEQDLLSSYSTQYDQLAETEVTEEVMQKRAKQNQIEMKIGLNWINKLGMLLIILGVAAAFRYSYTSWFNDYLKGGMFSIFGILMLAGGEILHRKGRQTFALGLTGGGVAVLYGSIFFSYFLLEIIGLMAALLLSVLVTVTAVVLSLRYQSKTVCSFGLVGGYIPFYSYLLSFGLDETAVFAAMAYLLILNGSILWISFQKQWNIIHYISFLLNIPSYFILIFLSPSSGVSMAYTVLTFLLYLVVTISFPLTYKVSMKWMDVTLLACNTVISCAVTYYLFYALDWEDFRGLLAVAFGVIYFGLGKFVEERMNHEKQTLVLFYGTSITFAVLIVPFQFGVEWLALGWLVESIVIMLYANRYKLVLLEKAGWAVFGLTVATFAFEVNRYVNNFYTVLFHFKYSAIIAGLVMVMLYYVYDQTRTDRTTLFRGFAHFILGLKYFTLVNVWIYVVYESMYVFGQNVPASFEHFWFYQCLLFTFISVGIGYGLKKIPLLYDRIVKYFCLFLYGAGSLVGLFVTVTMPALSGEQNTFVDYVALVILIGCHLLIYATGRDLLMAYIRGQYKNIELYPTILAVYFIAVLAAFLNVQFQLGDVGFVISLIFLVTAVVYILYGFKKKYVYVRRIGLGLTLFSTGKLFLVDLAFLTESSKIIAYFCFGLVLLGISYIYQKVSNRQNNQPGE</sequence>
<keyword evidence="1" id="KW-0175">Coiled coil</keyword>
<name>A0A3R9RDH1_9BACI</name>
<feature type="transmembrane region" description="Helical" evidence="2">
    <location>
        <begin position="262"/>
        <end position="281"/>
    </location>
</feature>
<dbReference type="Proteomes" id="UP000275076">
    <property type="component" value="Unassembled WGS sequence"/>
</dbReference>
<comment type="caution">
    <text evidence="3">The sequence shown here is derived from an EMBL/GenBank/DDBJ whole genome shotgun (WGS) entry which is preliminary data.</text>
</comment>
<feature type="transmembrane region" description="Helical" evidence="2">
    <location>
        <begin position="131"/>
        <end position="149"/>
    </location>
</feature>
<dbReference type="PANTHER" id="PTHR38434">
    <property type="entry name" value="BLL2549 PROTEIN"/>
    <property type="match status" value="1"/>
</dbReference>
<evidence type="ECO:0000313" key="3">
    <source>
        <dbReference type="EMBL" id="RSL33004.1"/>
    </source>
</evidence>
<dbReference type="Pfam" id="PF10101">
    <property type="entry name" value="DUF2339"/>
    <property type="match status" value="1"/>
</dbReference>
<evidence type="ECO:0000256" key="1">
    <source>
        <dbReference type="SAM" id="Coils"/>
    </source>
</evidence>
<keyword evidence="2" id="KW-0472">Membrane</keyword>
<feature type="coiled-coil region" evidence="1">
    <location>
        <begin position="28"/>
        <end position="88"/>
    </location>
</feature>
<feature type="transmembrane region" description="Helical" evidence="2">
    <location>
        <begin position="676"/>
        <end position="694"/>
    </location>
</feature>
<feature type="transmembrane region" description="Helical" evidence="2">
    <location>
        <begin position="211"/>
        <end position="230"/>
    </location>
</feature>
<dbReference type="AlphaFoldDB" id="A0A3R9RDH1"/>
<feature type="transmembrane region" description="Helical" evidence="2">
    <location>
        <begin position="583"/>
        <end position="607"/>
    </location>
</feature>
<reference evidence="3 4" key="1">
    <citation type="submission" date="2018-10" db="EMBL/GenBank/DDBJ databases">
        <title>Draft genome sequence of Bacillus salarius IM0101, isolated from a hypersaline soil in Inner Mongolia, China.</title>
        <authorList>
            <person name="Yamprayoonswat W."/>
            <person name="Boonvisut S."/>
            <person name="Jumpathong W."/>
            <person name="Sittihan S."/>
            <person name="Ruangsuj P."/>
            <person name="Wanthongcharoen S."/>
            <person name="Thongpramul N."/>
            <person name="Pimmason S."/>
            <person name="Yu B."/>
            <person name="Yasawong M."/>
        </authorList>
    </citation>
    <scope>NUCLEOTIDE SEQUENCE [LARGE SCALE GENOMIC DNA]</scope>
    <source>
        <strain evidence="3 4">IM0101</strain>
    </source>
</reference>
<feature type="transmembrane region" description="Helical" evidence="2">
    <location>
        <begin position="288"/>
        <end position="308"/>
    </location>
</feature>
<feature type="transmembrane region" description="Helical" evidence="2">
    <location>
        <begin position="182"/>
        <end position="205"/>
    </location>
</feature>
<gene>
    <name evidence="3" type="ORF">D7Z54_12685</name>
</gene>
<proteinExistence type="predicted"/>
<keyword evidence="2" id="KW-1133">Transmembrane helix</keyword>
<feature type="transmembrane region" description="Helical" evidence="2">
    <location>
        <begin position="732"/>
        <end position="749"/>
    </location>
</feature>
<dbReference type="PANTHER" id="PTHR38434:SF1">
    <property type="entry name" value="BLL2549 PROTEIN"/>
    <property type="match status" value="1"/>
</dbReference>
<keyword evidence="4" id="KW-1185">Reference proteome</keyword>
<accession>A0A3R9RDH1</accession>
<evidence type="ECO:0000256" key="2">
    <source>
        <dbReference type="SAM" id="Phobius"/>
    </source>
</evidence>
<evidence type="ECO:0000313" key="4">
    <source>
        <dbReference type="Proteomes" id="UP000275076"/>
    </source>
</evidence>
<organism evidence="3 4">
    <name type="scientific">Salibacterium salarium</name>
    <dbReference type="NCBI Taxonomy" id="284579"/>
    <lineage>
        <taxon>Bacteria</taxon>
        <taxon>Bacillati</taxon>
        <taxon>Bacillota</taxon>
        <taxon>Bacilli</taxon>
        <taxon>Bacillales</taxon>
        <taxon>Bacillaceae</taxon>
    </lineage>
</organism>
<dbReference type="InterPro" id="IPR019286">
    <property type="entry name" value="DUF2339_TM"/>
</dbReference>
<feature type="transmembrane region" description="Helical" evidence="2">
    <location>
        <begin position="424"/>
        <end position="441"/>
    </location>
</feature>
<dbReference type="EMBL" id="RBVX01000011">
    <property type="protein sequence ID" value="RSL33004.1"/>
    <property type="molecule type" value="Genomic_DNA"/>
</dbReference>
<feature type="transmembrane region" description="Helical" evidence="2">
    <location>
        <begin position="314"/>
        <end position="334"/>
    </location>
</feature>